<evidence type="ECO:0000256" key="1">
    <source>
        <dbReference type="SAM" id="MobiDB-lite"/>
    </source>
</evidence>
<proteinExistence type="predicted"/>
<evidence type="ECO:0000313" key="2">
    <source>
        <dbReference type="EMBL" id="RPB04983.1"/>
    </source>
</evidence>
<accession>A0A3N4K3P9</accession>
<dbReference type="EMBL" id="ML120355">
    <property type="protein sequence ID" value="RPB04983.1"/>
    <property type="molecule type" value="Genomic_DNA"/>
</dbReference>
<sequence>MLTLDPAWDPDADIIYLKPASPAPVSLSTEHRRVQDSDPLVSPFPLTYKQYPKSANKTSSHPAYLPTPELQSHIPRPIPSSPRSLAALGIQIKHWLEAIPVPISPNAE</sequence>
<organism evidence="2 3">
    <name type="scientific">Choiromyces venosus 120613-1</name>
    <dbReference type="NCBI Taxonomy" id="1336337"/>
    <lineage>
        <taxon>Eukaryota</taxon>
        <taxon>Fungi</taxon>
        <taxon>Dikarya</taxon>
        <taxon>Ascomycota</taxon>
        <taxon>Pezizomycotina</taxon>
        <taxon>Pezizomycetes</taxon>
        <taxon>Pezizales</taxon>
        <taxon>Tuberaceae</taxon>
        <taxon>Choiromyces</taxon>
    </lineage>
</organism>
<evidence type="ECO:0000313" key="3">
    <source>
        <dbReference type="Proteomes" id="UP000276215"/>
    </source>
</evidence>
<protein>
    <submittedName>
        <fullName evidence="2">Uncharacterized protein</fullName>
    </submittedName>
</protein>
<dbReference type="Proteomes" id="UP000276215">
    <property type="component" value="Unassembled WGS sequence"/>
</dbReference>
<name>A0A3N4K3P9_9PEZI</name>
<gene>
    <name evidence="2" type="ORF">L873DRAFT_1785943</name>
</gene>
<dbReference type="AlphaFoldDB" id="A0A3N4K3P9"/>
<feature type="region of interest" description="Disordered" evidence="1">
    <location>
        <begin position="52"/>
        <end position="78"/>
    </location>
</feature>
<reference evidence="2 3" key="1">
    <citation type="journal article" date="2018" name="Nat. Ecol. Evol.">
        <title>Pezizomycetes genomes reveal the molecular basis of ectomycorrhizal truffle lifestyle.</title>
        <authorList>
            <person name="Murat C."/>
            <person name="Payen T."/>
            <person name="Noel B."/>
            <person name="Kuo A."/>
            <person name="Morin E."/>
            <person name="Chen J."/>
            <person name="Kohler A."/>
            <person name="Krizsan K."/>
            <person name="Balestrini R."/>
            <person name="Da Silva C."/>
            <person name="Montanini B."/>
            <person name="Hainaut M."/>
            <person name="Levati E."/>
            <person name="Barry K.W."/>
            <person name="Belfiori B."/>
            <person name="Cichocki N."/>
            <person name="Clum A."/>
            <person name="Dockter R.B."/>
            <person name="Fauchery L."/>
            <person name="Guy J."/>
            <person name="Iotti M."/>
            <person name="Le Tacon F."/>
            <person name="Lindquist E.A."/>
            <person name="Lipzen A."/>
            <person name="Malagnac F."/>
            <person name="Mello A."/>
            <person name="Molinier V."/>
            <person name="Miyauchi S."/>
            <person name="Poulain J."/>
            <person name="Riccioni C."/>
            <person name="Rubini A."/>
            <person name="Sitrit Y."/>
            <person name="Splivallo R."/>
            <person name="Traeger S."/>
            <person name="Wang M."/>
            <person name="Zifcakova L."/>
            <person name="Wipf D."/>
            <person name="Zambonelli A."/>
            <person name="Paolocci F."/>
            <person name="Nowrousian M."/>
            <person name="Ottonello S."/>
            <person name="Baldrian P."/>
            <person name="Spatafora J.W."/>
            <person name="Henrissat B."/>
            <person name="Nagy L.G."/>
            <person name="Aury J.M."/>
            <person name="Wincker P."/>
            <person name="Grigoriev I.V."/>
            <person name="Bonfante P."/>
            <person name="Martin F.M."/>
        </authorList>
    </citation>
    <scope>NUCLEOTIDE SEQUENCE [LARGE SCALE GENOMIC DNA]</scope>
    <source>
        <strain evidence="2 3">120613-1</strain>
    </source>
</reference>
<keyword evidence="3" id="KW-1185">Reference proteome</keyword>